<sequence length="497" mass="56209">MTDRPAPRRVVVAGGGTAGWVTATALARQLGSLVEITLVESEEIGTIGVGESTIPTARAFHEFLKIDQQAFMRASRATFKLAISFENWARDGDRYLHSFGTMPMRTWMADFQHFWLEARARGEAGEIGQYYLEHEAARLHRMDLKGDPKLNYAYHLDASLYAKFLRRIAENDGVTRIEGKIANVERDGESGDIAALVLEDGTRLTGDLFIDCTGFRSLLLGQTLGTPFEDWGKWLPTNSAWATQSEGVGDAYPYTRAIAHGGGWQWRIPLQHRMGAGFVYASDHMEAQPALDQFLATLEGRPLRDPFPIRFRTGRHRQAWVGNCVGIGLAGGFVEPLESTTIHLIMIGITRLLQLFPFSPDCAAQRERFNELSQNEIERVRDFIILHYHLTERDDTSFWQYMRNLDVPDTLRERMEAFAQGAQAWQSTNEIFRVDSWIQVLLGQRMTPQGWNRVGALMKDGRLKQTMEDASRMVANRVATMQSHQQFIDSYCAPKEG</sequence>
<dbReference type="PANTHER" id="PTHR43747:SF4">
    <property type="entry name" value="FLAVIN-DEPENDENT TRYPTOPHAN HALOGENASE"/>
    <property type="match status" value="1"/>
</dbReference>
<dbReference type="EMBL" id="JAHFVK010000001">
    <property type="protein sequence ID" value="MBT2134454.1"/>
    <property type="molecule type" value="Genomic_DNA"/>
</dbReference>
<name>A0ABS5W7U5_9SPHN</name>
<protein>
    <submittedName>
        <fullName evidence="1">FAD-dependent oxidoreductase</fullName>
    </submittedName>
</protein>
<dbReference type="InterPro" id="IPR033856">
    <property type="entry name" value="Trp_halogen"/>
</dbReference>
<dbReference type="Proteomes" id="UP000811255">
    <property type="component" value="Unassembled WGS sequence"/>
</dbReference>
<dbReference type="PANTHER" id="PTHR43747">
    <property type="entry name" value="FAD-BINDING PROTEIN"/>
    <property type="match status" value="1"/>
</dbReference>
<organism evidence="1 2">
    <name type="scientific">Croceibacterium selenioxidans</name>
    <dbReference type="NCBI Taxonomy" id="2838833"/>
    <lineage>
        <taxon>Bacteria</taxon>
        <taxon>Pseudomonadati</taxon>
        <taxon>Pseudomonadota</taxon>
        <taxon>Alphaproteobacteria</taxon>
        <taxon>Sphingomonadales</taxon>
        <taxon>Erythrobacteraceae</taxon>
        <taxon>Croceibacterium</taxon>
    </lineage>
</organism>
<dbReference type="SUPFAM" id="SSF51905">
    <property type="entry name" value="FAD/NAD(P)-binding domain"/>
    <property type="match status" value="1"/>
</dbReference>
<accession>A0ABS5W7U5</accession>
<proteinExistence type="predicted"/>
<dbReference type="Pfam" id="PF04820">
    <property type="entry name" value="Trp_halogenase"/>
    <property type="match status" value="1"/>
</dbReference>
<gene>
    <name evidence="1" type="ORF">KK137_08930</name>
</gene>
<evidence type="ECO:0000313" key="1">
    <source>
        <dbReference type="EMBL" id="MBT2134454.1"/>
    </source>
</evidence>
<dbReference type="Gene3D" id="3.50.50.60">
    <property type="entry name" value="FAD/NAD(P)-binding domain"/>
    <property type="match status" value="1"/>
</dbReference>
<dbReference type="InterPro" id="IPR006905">
    <property type="entry name" value="Flavin_halogenase"/>
</dbReference>
<dbReference type="InterPro" id="IPR036188">
    <property type="entry name" value="FAD/NAD-bd_sf"/>
</dbReference>
<dbReference type="RefSeq" id="WP_214535812.1">
    <property type="nucleotide sequence ID" value="NZ_JAHFVK010000001.1"/>
</dbReference>
<comment type="caution">
    <text evidence="1">The sequence shown here is derived from an EMBL/GenBank/DDBJ whole genome shotgun (WGS) entry which is preliminary data.</text>
</comment>
<reference evidence="1 2" key="1">
    <citation type="submission" date="2021-05" db="EMBL/GenBank/DDBJ databases">
        <title>Croceibacterium sp. LX-88 genome sequence.</title>
        <authorList>
            <person name="Luo X."/>
        </authorList>
    </citation>
    <scope>NUCLEOTIDE SEQUENCE [LARGE SCALE GENOMIC DNA]</scope>
    <source>
        <strain evidence="1 2">LX-88</strain>
    </source>
</reference>
<keyword evidence="2" id="KW-1185">Reference proteome</keyword>
<dbReference type="PIRSF" id="PIRSF011396">
    <property type="entry name" value="Trp_halogenase"/>
    <property type="match status" value="1"/>
</dbReference>
<evidence type="ECO:0000313" key="2">
    <source>
        <dbReference type="Proteomes" id="UP000811255"/>
    </source>
</evidence>
<dbReference type="InterPro" id="IPR050816">
    <property type="entry name" value="Flavin-dep_Halogenase_NPB"/>
</dbReference>